<dbReference type="OrthoDB" id="9927103at2759"/>
<sequence>MVGWLACRFNFRPDLQIVVADFNLLIPWQGWAYQLIDDVLDFTGTSASLGKGSLSDIRHGIVTAPLLFAIEEFPDLREVVQRGFNSPADVDLFTSNAVGFIEPVCGLVSPASLSVSQGFYQRNDVAIDSGSFEISSPNIMALDYLARSEGIQRAKDLAAKHAKLAAEAIGSLAESDDEDVRRSRRALIDLTKRVITRTK</sequence>
<organism evidence="7 8">
    <name type="scientific">Carnegiea gigantea</name>
    <dbReference type="NCBI Taxonomy" id="171969"/>
    <lineage>
        <taxon>Eukaryota</taxon>
        <taxon>Viridiplantae</taxon>
        <taxon>Streptophyta</taxon>
        <taxon>Embryophyta</taxon>
        <taxon>Tracheophyta</taxon>
        <taxon>Spermatophyta</taxon>
        <taxon>Magnoliopsida</taxon>
        <taxon>eudicotyledons</taxon>
        <taxon>Gunneridae</taxon>
        <taxon>Pentapetalae</taxon>
        <taxon>Caryophyllales</taxon>
        <taxon>Cactineae</taxon>
        <taxon>Cactaceae</taxon>
        <taxon>Cactoideae</taxon>
        <taxon>Echinocereeae</taxon>
        <taxon>Carnegiea</taxon>
    </lineage>
</organism>
<comment type="cofactor">
    <cofactor evidence="1">
        <name>Mg(2+)</name>
        <dbReference type="ChEBI" id="CHEBI:18420"/>
    </cofactor>
</comment>
<dbReference type="AlphaFoldDB" id="A0A9Q1Q6E3"/>
<dbReference type="Pfam" id="PF00348">
    <property type="entry name" value="polyprenyl_synt"/>
    <property type="match status" value="1"/>
</dbReference>
<evidence type="ECO:0000256" key="6">
    <source>
        <dbReference type="ARBA" id="ARBA00023229"/>
    </source>
</evidence>
<evidence type="ECO:0000256" key="4">
    <source>
        <dbReference type="ARBA" id="ARBA00022723"/>
    </source>
</evidence>
<keyword evidence="6" id="KW-0414">Isoprene biosynthesis</keyword>
<keyword evidence="3" id="KW-0808">Transferase</keyword>
<dbReference type="GO" id="GO:0046872">
    <property type="term" value="F:metal ion binding"/>
    <property type="evidence" value="ECO:0007669"/>
    <property type="project" value="UniProtKB-KW"/>
</dbReference>
<evidence type="ECO:0000313" key="8">
    <source>
        <dbReference type="Proteomes" id="UP001153076"/>
    </source>
</evidence>
<dbReference type="SUPFAM" id="SSF48576">
    <property type="entry name" value="Terpenoid synthases"/>
    <property type="match status" value="1"/>
</dbReference>
<comment type="caution">
    <text evidence="7">The sequence shown here is derived from an EMBL/GenBank/DDBJ whole genome shotgun (WGS) entry which is preliminary data.</text>
</comment>
<reference evidence="7" key="1">
    <citation type="submission" date="2022-04" db="EMBL/GenBank/DDBJ databases">
        <title>Carnegiea gigantea Genome sequencing and assembly v2.</title>
        <authorList>
            <person name="Copetti D."/>
            <person name="Sanderson M.J."/>
            <person name="Burquez A."/>
            <person name="Wojciechowski M.F."/>
        </authorList>
    </citation>
    <scope>NUCLEOTIDE SEQUENCE</scope>
    <source>
        <strain evidence="7">SGP5-SGP5p</strain>
        <tissue evidence="7">Aerial part</tissue>
    </source>
</reference>
<proteinExistence type="inferred from homology"/>
<accession>A0A9Q1Q6E3</accession>
<dbReference type="GO" id="GO:0008299">
    <property type="term" value="P:isoprenoid biosynthetic process"/>
    <property type="evidence" value="ECO:0007669"/>
    <property type="project" value="UniProtKB-KW"/>
</dbReference>
<dbReference type="GO" id="GO:0006744">
    <property type="term" value="P:ubiquinone biosynthetic process"/>
    <property type="evidence" value="ECO:0007669"/>
    <property type="project" value="TreeGrafter"/>
</dbReference>
<protein>
    <submittedName>
        <fullName evidence="7">Uncharacterized protein</fullName>
    </submittedName>
</protein>
<gene>
    <name evidence="7" type="ORF">Cgig2_028039</name>
</gene>
<keyword evidence="5" id="KW-0460">Magnesium</keyword>
<keyword evidence="8" id="KW-1185">Reference proteome</keyword>
<evidence type="ECO:0000256" key="3">
    <source>
        <dbReference type="ARBA" id="ARBA00022679"/>
    </source>
</evidence>
<evidence type="ECO:0000256" key="2">
    <source>
        <dbReference type="ARBA" id="ARBA00006706"/>
    </source>
</evidence>
<dbReference type="PANTHER" id="PTHR12001:SF69">
    <property type="entry name" value="ALL TRANS-POLYPRENYL-DIPHOSPHATE SYNTHASE PDSS1"/>
    <property type="match status" value="1"/>
</dbReference>
<dbReference type="PANTHER" id="PTHR12001">
    <property type="entry name" value="GERANYLGERANYL PYROPHOSPHATE SYNTHASE"/>
    <property type="match status" value="1"/>
</dbReference>
<dbReference type="EMBL" id="JAKOGI010000744">
    <property type="protein sequence ID" value="KAJ8430887.1"/>
    <property type="molecule type" value="Genomic_DNA"/>
</dbReference>
<comment type="similarity">
    <text evidence="2">Belongs to the FPP/GGPP synthase family.</text>
</comment>
<keyword evidence="4" id="KW-0479">Metal-binding</keyword>
<dbReference type="GO" id="GO:1990234">
    <property type="term" value="C:transferase complex"/>
    <property type="evidence" value="ECO:0007669"/>
    <property type="project" value="TreeGrafter"/>
</dbReference>
<evidence type="ECO:0000256" key="1">
    <source>
        <dbReference type="ARBA" id="ARBA00001946"/>
    </source>
</evidence>
<evidence type="ECO:0000313" key="7">
    <source>
        <dbReference type="EMBL" id="KAJ8430887.1"/>
    </source>
</evidence>
<dbReference type="GO" id="GO:0004659">
    <property type="term" value="F:prenyltransferase activity"/>
    <property type="evidence" value="ECO:0007669"/>
    <property type="project" value="InterPro"/>
</dbReference>
<name>A0A9Q1Q6E3_9CARY</name>
<evidence type="ECO:0000256" key="5">
    <source>
        <dbReference type="ARBA" id="ARBA00022842"/>
    </source>
</evidence>
<dbReference type="Gene3D" id="1.10.600.10">
    <property type="entry name" value="Farnesyl Diphosphate Synthase"/>
    <property type="match status" value="2"/>
</dbReference>
<dbReference type="InterPro" id="IPR000092">
    <property type="entry name" value="Polyprenyl_synt"/>
</dbReference>
<dbReference type="Proteomes" id="UP001153076">
    <property type="component" value="Unassembled WGS sequence"/>
</dbReference>
<dbReference type="InterPro" id="IPR008949">
    <property type="entry name" value="Isoprenoid_synthase_dom_sf"/>
</dbReference>